<name>A0ABR9Y6I3_9PROT</name>
<accession>A0ABR9Y6I3</accession>
<evidence type="ECO:0000313" key="2">
    <source>
        <dbReference type="Proteomes" id="UP000623107"/>
    </source>
</evidence>
<evidence type="ECO:0000313" key="1">
    <source>
        <dbReference type="EMBL" id="MBF0859381.1"/>
    </source>
</evidence>
<dbReference type="Proteomes" id="UP000623107">
    <property type="component" value="Unassembled WGS sequence"/>
</dbReference>
<sequence>MTQEKETRFASFGAKYLRFLAPAVCSEFSASKWNVCGVTVLPCPDGGVTLFATNGRITLMARDKNGSCSPDGMRISIPEAAFNACVPPAPHKLQWEGVFCDIEGSIPDYAVPDTVLALDVCLIVMPKGQPEGTEENYGGALFSCRLDREYCWNDDTYTIADAYPWHSAISHWMNATESVLGLSESQKNIGVGPGTIPTLGQAMECFPDSVWSVQRLPSDALMLLPNNRDDLMIFVAMASVPTESPIPTWLDGAAK</sequence>
<reference evidence="1" key="2">
    <citation type="submission" date="2020-11" db="EMBL/GenBank/DDBJ databases">
        <title>Description of novel Gluconobacter species.</title>
        <authorList>
            <person name="Cleenwerck I."/>
            <person name="Cnockaert M."/>
            <person name="Borremans W."/>
            <person name="Wieme A.D."/>
            <person name="De Vuyst L."/>
            <person name="Vandamme P."/>
        </authorList>
    </citation>
    <scope>NUCLEOTIDE SEQUENCE</scope>
    <source>
        <strain evidence="1">LMG 31484</strain>
    </source>
</reference>
<comment type="caution">
    <text evidence="1">The sequence shown here is derived from an EMBL/GenBank/DDBJ whole genome shotgun (WGS) entry which is preliminary data.</text>
</comment>
<protein>
    <submittedName>
        <fullName evidence="1">Uncharacterized protein</fullName>
    </submittedName>
</protein>
<dbReference type="EMBL" id="JABCQG010000010">
    <property type="protein sequence ID" value="MBF0859381.1"/>
    <property type="molecule type" value="Genomic_DNA"/>
</dbReference>
<gene>
    <name evidence="1" type="ORF">HKD24_09160</name>
</gene>
<organism evidence="1 2">
    <name type="scientific">Gluconobacter vitians</name>
    <dbReference type="NCBI Taxonomy" id="2728102"/>
    <lineage>
        <taxon>Bacteria</taxon>
        <taxon>Pseudomonadati</taxon>
        <taxon>Pseudomonadota</taxon>
        <taxon>Alphaproteobacteria</taxon>
        <taxon>Acetobacterales</taxon>
        <taxon>Acetobacteraceae</taxon>
        <taxon>Gluconobacter</taxon>
    </lineage>
</organism>
<reference evidence="1" key="1">
    <citation type="submission" date="2020-04" db="EMBL/GenBank/DDBJ databases">
        <authorList>
            <person name="Sombolestani A."/>
        </authorList>
    </citation>
    <scope>NUCLEOTIDE SEQUENCE</scope>
    <source>
        <strain evidence="1">LMG 31484</strain>
    </source>
</reference>
<proteinExistence type="predicted"/>
<dbReference type="RefSeq" id="WP_194260010.1">
    <property type="nucleotide sequence ID" value="NZ_JABCQG010000010.1"/>
</dbReference>
<keyword evidence="2" id="KW-1185">Reference proteome</keyword>